<dbReference type="PANTHER" id="PTHR41252:SF1">
    <property type="entry name" value="BLR2505 PROTEIN"/>
    <property type="match status" value="1"/>
</dbReference>
<proteinExistence type="predicted"/>
<name>A0A2G8THJ3_9BURK</name>
<dbReference type="InterPro" id="IPR032710">
    <property type="entry name" value="NTF2-like_dom_sf"/>
</dbReference>
<dbReference type="RefSeq" id="WP_099788299.1">
    <property type="nucleotide sequence ID" value="NZ_JBHLYV010000031.1"/>
</dbReference>
<dbReference type="Pfam" id="PF12680">
    <property type="entry name" value="SnoaL_2"/>
    <property type="match status" value="1"/>
</dbReference>
<gene>
    <name evidence="2" type="ORF">CR105_10115</name>
</gene>
<dbReference type="PANTHER" id="PTHR41252">
    <property type="entry name" value="BLR2505 PROTEIN"/>
    <property type="match status" value="1"/>
</dbReference>
<dbReference type="SUPFAM" id="SSF54427">
    <property type="entry name" value="NTF2-like"/>
    <property type="match status" value="1"/>
</dbReference>
<dbReference type="OrthoDB" id="283154at2"/>
<organism evidence="2 3">
    <name type="scientific">Massilia eurypsychrophila</name>
    <dbReference type="NCBI Taxonomy" id="1485217"/>
    <lineage>
        <taxon>Bacteria</taxon>
        <taxon>Pseudomonadati</taxon>
        <taxon>Pseudomonadota</taxon>
        <taxon>Betaproteobacteria</taxon>
        <taxon>Burkholderiales</taxon>
        <taxon>Oxalobacteraceae</taxon>
        <taxon>Telluria group</taxon>
        <taxon>Massilia</taxon>
    </lineage>
</organism>
<protein>
    <submittedName>
        <fullName evidence="2">Ketosteroid isomerase</fullName>
    </submittedName>
</protein>
<accession>A0A2G8THJ3</accession>
<dbReference type="EMBL" id="PDOC01000004">
    <property type="protein sequence ID" value="PIL45506.1"/>
    <property type="molecule type" value="Genomic_DNA"/>
</dbReference>
<feature type="domain" description="SnoaL-like" evidence="1">
    <location>
        <begin position="10"/>
        <end position="117"/>
    </location>
</feature>
<dbReference type="AlphaFoldDB" id="A0A2G8THJ3"/>
<evidence type="ECO:0000259" key="1">
    <source>
        <dbReference type="Pfam" id="PF12680"/>
    </source>
</evidence>
<comment type="caution">
    <text evidence="2">The sequence shown here is derived from an EMBL/GenBank/DDBJ whole genome shotgun (WGS) entry which is preliminary data.</text>
</comment>
<keyword evidence="2" id="KW-0413">Isomerase</keyword>
<dbReference type="Gene3D" id="3.10.450.50">
    <property type="match status" value="1"/>
</dbReference>
<dbReference type="GO" id="GO:0016853">
    <property type="term" value="F:isomerase activity"/>
    <property type="evidence" value="ECO:0007669"/>
    <property type="project" value="UniProtKB-KW"/>
</dbReference>
<reference evidence="2 3" key="1">
    <citation type="submission" date="2017-10" db="EMBL/GenBank/DDBJ databases">
        <title>Massilia psychrophilum sp. nov., a novel purple-pigmented bacterium isolated from Tianshan glacier, Xinjiang Municipality, China.</title>
        <authorList>
            <person name="Wang H."/>
        </authorList>
    </citation>
    <scope>NUCLEOTIDE SEQUENCE [LARGE SCALE GENOMIC DNA]</scope>
    <source>
        <strain evidence="2 3">JCM 30074</strain>
    </source>
</reference>
<keyword evidence="3" id="KW-1185">Reference proteome</keyword>
<dbReference type="Proteomes" id="UP000230390">
    <property type="component" value="Unassembled WGS sequence"/>
</dbReference>
<dbReference type="InterPro" id="IPR037401">
    <property type="entry name" value="SnoaL-like"/>
</dbReference>
<evidence type="ECO:0000313" key="3">
    <source>
        <dbReference type="Proteomes" id="UP000230390"/>
    </source>
</evidence>
<evidence type="ECO:0000313" key="2">
    <source>
        <dbReference type="EMBL" id="PIL45506.1"/>
    </source>
</evidence>
<sequence length="154" mass="17140">MSEQENIQLVQQCYDAFVHGDVDKLLSFMAQDIAWELPAVEGVPFTGKRRGRQAVAEFFGIMSQLQEAREFRPMEFTAQEDRVVVTGHYEWAIKATQECLRSDFCHIFHIANGEVVRFTEFSDTHKAAVAYQSCAGAIQQAVGVTAASAAPGLH</sequence>